<dbReference type="InParanoid" id="A0A1D2VNC0"/>
<dbReference type="AlphaFoldDB" id="A0A1D2VNC0"/>
<organism evidence="3 4">
    <name type="scientific">Ascoidea rubescens DSM 1968</name>
    <dbReference type="NCBI Taxonomy" id="1344418"/>
    <lineage>
        <taxon>Eukaryota</taxon>
        <taxon>Fungi</taxon>
        <taxon>Dikarya</taxon>
        <taxon>Ascomycota</taxon>
        <taxon>Saccharomycotina</taxon>
        <taxon>Saccharomycetes</taxon>
        <taxon>Ascoideaceae</taxon>
        <taxon>Ascoidea</taxon>
    </lineage>
</organism>
<dbReference type="STRING" id="1344418.A0A1D2VNC0"/>
<proteinExistence type="predicted"/>
<sequence>MYVLLFSLMLLLLTHCPQFIDEFDLELVSQTLRFDTIDCHIEGGCDLFTTKPANSDKKLYKTIDQHLASLTDNYHINSLPKNTSTAASKKKKRRASISNLPSSNIKNLLLSSNINNINIIKNNNLSNQNQNQNQNQNSNSNSSKGIIKNTLKNSRSFSATAYPANQKSLIDKVLSNNNSKKIDPIPNNKAANTNSTDTDNNTNTNSNSNSNGNSIAITTTDKNIIDENSLYLDISPSTPINDDLQLSLLNQSPFGPLNYTASRRTFAYLIAILNTNYPDHDFSFLQPLDFKKISFLQLRSNFDNTLISLGKSPKQWIWDTINNHISINDSVIYYHLPNNNFLQDEIHTLWLNHWFIFNKKRKRVAFLYLSASRLNNNSNINTNTNANQNTFTNKTNFSINTINNINNVSSSLNQKDLISSNENIHFFTKNNGSSNNFSFNNKINPINSFYKSRNRKKSITIDDEYDNDYYYDSDDYYNQDYNSNYYYDDVFLSDDSSFR</sequence>
<evidence type="ECO:0000256" key="1">
    <source>
        <dbReference type="SAM" id="MobiDB-lite"/>
    </source>
</evidence>
<feature type="region of interest" description="Disordered" evidence="1">
    <location>
        <begin position="177"/>
        <end position="214"/>
    </location>
</feature>
<dbReference type="FunCoup" id="A0A1D2VNC0">
    <property type="interactions" value="104"/>
</dbReference>
<dbReference type="GO" id="GO:0005634">
    <property type="term" value="C:nucleus"/>
    <property type="evidence" value="ECO:0007669"/>
    <property type="project" value="TreeGrafter"/>
</dbReference>
<dbReference type="GO" id="GO:0000994">
    <property type="term" value="F:RNA polymerase III core binding"/>
    <property type="evidence" value="ECO:0007669"/>
    <property type="project" value="TreeGrafter"/>
</dbReference>
<dbReference type="GeneID" id="30966347"/>
<dbReference type="InterPro" id="IPR015257">
    <property type="entry name" value="Maf1"/>
</dbReference>
<feature type="signal peptide" evidence="2">
    <location>
        <begin position="1"/>
        <end position="16"/>
    </location>
</feature>
<evidence type="ECO:0000313" key="4">
    <source>
        <dbReference type="Proteomes" id="UP000095038"/>
    </source>
</evidence>
<evidence type="ECO:0000313" key="3">
    <source>
        <dbReference type="EMBL" id="ODV63108.1"/>
    </source>
</evidence>
<name>A0A1D2VNC0_9ASCO</name>
<dbReference type="RefSeq" id="XP_020049415.1">
    <property type="nucleotide sequence ID" value="XM_020192711.1"/>
</dbReference>
<dbReference type="GO" id="GO:0016480">
    <property type="term" value="P:negative regulation of transcription by RNA polymerase III"/>
    <property type="evidence" value="ECO:0007669"/>
    <property type="project" value="InterPro"/>
</dbReference>
<dbReference type="Gene3D" id="3.40.1000.50">
    <property type="entry name" value="Repressor of RNA polymerase III transcription Maf1"/>
    <property type="match status" value="1"/>
</dbReference>
<feature type="region of interest" description="Disordered" evidence="1">
    <location>
        <begin position="125"/>
        <end position="146"/>
    </location>
</feature>
<dbReference type="EMBL" id="KV454476">
    <property type="protein sequence ID" value="ODV63108.1"/>
    <property type="molecule type" value="Genomic_DNA"/>
</dbReference>
<keyword evidence="2" id="KW-0732">Signal</keyword>
<dbReference type="PANTHER" id="PTHR22504">
    <property type="entry name" value="REPRESSOR OF RNA POLYMERASE III TRANSCRIPTION MAF1"/>
    <property type="match status" value="1"/>
</dbReference>
<keyword evidence="4" id="KW-1185">Reference proteome</keyword>
<dbReference type="OrthoDB" id="277029at2759"/>
<feature type="compositionally biased region" description="Low complexity" evidence="1">
    <location>
        <begin position="187"/>
        <end position="214"/>
    </location>
</feature>
<dbReference type="Proteomes" id="UP000095038">
    <property type="component" value="Unassembled WGS sequence"/>
</dbReference>
<dbReference type="Pfam" id="PF09174">
    <property type="entry name" value="Maf1"/>
    <property type="match status" value="1"/>
</dbReference>
<gene>
    <name evidence="3" type="ORF">ASCRUDRAFT_74499</name>
</gene>
<dbReference type="InterPro" id="IPR038564">
    <property type="entry name" value="Maf1_sf"/>
</dbReference>
<reference evidence="4" key="1">
    <citation type="submission" date="2016-05" db="EMBL/GenBank/DDBJ databases">
        <title>Comparative genomics of biotechnologically important yeasts.</title>
        <authorList>
            <consortium name="DOE Joint Genome Institute"/>
            <person name="Riley R."/>
            <person name="Haridas S."/>
            <person name="Wolfe K.H."/>
            <person name="Lopes M.R."/>
            <person name="Hittinger C.T."/>
            <person name="Goker M."/>
            <person name="Salamov A."/>
            <person name="Wisecaver J."/>
            <person name="Long T.M."/>
            <person name="Aerts A.L."/>
            <person name="Barry K."/>
            <person name="Choi C."/>
            <person name="Clum A."/>
            <person name="Coughlan A.Y."/>
            <person name="Deshpande S."/>
            <person name="Douglass A.P."/>
            <person name="Hanson S.J."/>
            <person name="Klenk H.-P."/>
            <person name="Labutti K."/>
            <person name="Lapidus A."/>
            <person name="Lindquist E."/>
            <person name="Lipzen A."/>
            <person name="Meier-Kolthoff J.P."/>
            <person name="Ohm R.A."/>
            <person name="Otillar R.P."/>
            <person name="Pangilinan J."/>
            <person name="Peng Y."/>
            <person name="Rokas A."/>
            <person name="Rosa C.A."/>
            <person name="Scheuner C."/>
            <person name="Sibirny A.A."/>
            <person name="Slot J.C."/>
            <person name="Stielow J.B."/>
            <person name="Sun H."/>
            <person name="Kurtzman C.P."/>
            <person name="Blackwell M."/>
            <person name="Grigoriev I.V."/>
            <person name="Jeffries T.W."/>
        </authorList>
    </citation>
    <scope>NUCLEOTIDE SEQUENCE [LARGE SCALE GENOMIC DNA]</scope>
    <source>
        <strain evidence="4">DSM 1968</strain>
    </source>
</reference>
<protein>
    <submittedName>
        <fullName evidence="3">Maf1-domain-containing protein</fullName>
    </submittedName>
</protein>
<feature type="chain" id="PRO_5008910545" evidence="2">
    <location>
        <begin position="17"/>
        <end position="499"/>
    </location>
</feature>
<dbReference type="PANTHER" id="PTHR22504:SF0">
    <property type="entry name" value="REPRESSOR OF RNA POLYMERASE III TRANSCRIPTION MAF1 HOMOLOG"/>
    <property type="match status" value="1"/>
</dbReference>
<evidence type="ECO:0000256" key="2">
    <source>
        <dbReference type="SAM" id="SignalP"/>
    </source>
</evidence>
<accession>A0A1D2VNC0</accession>